<dbReference type="RefSeq" id="WP_271012286.1">
    <property type="nucleotide sequence ID" value="NZ_JAQIFT010000043.1"/>
</dbReference>
<proteinExistence type="predicted"/>
<dbReference type="Proteomes" id="UP001169242">
    <property type="component" value="Unassembled WGS sequence"/>
</dbReference>
<sequence>MTPIQLYCKANKRKRNDQAVGVCAYILQQGDTSKEAIKLLEEETRVARLELMALATGLEELEDTKMLQAGQPIHIYVTNEYILEELQRGISQKKSGKAISFNKGEEYMDLWNTIESLLQKDIDYTVMGLNKKDRDQENEEVKGNMGKLNKMACDEINRFFRKE</sequence>
<keyword evidence="2" id="KW-1185">Reference proteome</keyword>
<protein>
    <submittedName>
        <fullName evidence="1">Uncharacterized protein</fullName>
    </submittedName>
</protein>
<dbReference type="SUPFAM" id="SSF53098">
    <property type="entry name" value="Ribonuclease H-like"/>
    <property type="match status" value="1"/>
</dbReference>
<dbReference type="AlphaFoldDB" id="A0AA42J115"/>
<organism evidence="1 2">
    <name type="scientific">Holtiella tumoricola</name>
    <dbReference type="NCBI Taxonomy" id="3018743"/>
    <lineage>
        <taxon>Bacteria</taxon>
        <taxon>Bacillati</taxon>
        <taxon>Bacillota</taxon>
        <taxon>Clostridia</taxon>
        <taxon>Lachnospirales</taxon>
        <taxon>Cellulosilyticaceae</taxon>
        <taxon>Holtiella</taxon>
    </lineage>
</organism>
<dbReference type="InterPro" id="IPR036397">
    <property type="entry name" value="RNaseH_sf"/>
</dbReference>
<evidence type="ECO:0000313" key="1">
    <source>
        <dbReference type="EMBL" id="MDA3731987.1"/>
    </source>
</evidence>
<reference evidence="1" key="1">
    <citation type="journal article" date="2023" name="Int. J. Syst. Evol. Microbiol.">
        <title>&lt;i&gt;Holtiella tumoricola&lt;/i&gt; gen. nov. sp. nov., isolated from a human clinical sample.</title>
        <authorList>
            <person name="Allen-Vercoe E."/>
            <person name="Daigneault M.C."/>
            <person name="Vancuren S.J."/>
            <person name="Cochrane K."/>
            <person name="O'Neal L.L."/>
            <person name="Sankaranarayanan K."/>
            <person name="Lawson P.A."/>
        </authorList>
    </citation>
    <scope>NUCLEOTIDE SEQUENCE</scope>
    <source>
        <strain evidence="1">CC70A</strain>
    </source>
</reference>
<comment type="caution">
    <text evidence="1">The sequence shown here is derived from an EMBL/GenBank/DDBJ whole genome shotgun (WGS) entry which is preliminary data.</text>
</comment>
<evidence type="ECO:0000313" key="2">
    <source>
        <dbReference type="Proteomes" id="UP001169242"/>
    </source>
</evidence>
<dbReference type="GO" id="GO:0003676">
    <property type="term" value="F:nucleic acid binding"/>
    <property type="evidence" value="ECO:0007669"/>
    <property type="project" value="InterPro"/>
</dbReference>
<dbReference type="Gene3D" id="3.30.420.10">
    <property type="entry name" value="Ribonuclease H-like superfamily/Ribonuclease H"/>
    <property type="match status" value="1"/>
</dbReference>
<gene>
    <name evidence="1" type="ORF">PBV87_10895</name>
</gene>
<accession>A0AA42J115</accession>
<dbReference type="EMBL" id="JAQIFT010000043">
    <property type="protein sequence ID" value="MDA3731987.1"/>
    <property type="molecule type" value="Genomic_DNA"/>
</dbReference>
<dbReference type="InterPro" id="IPR012337">
    <property type="entry name" value="RNaseH-like_sf"/>
</dbReference>
<name>A0AA42J115_9FIRM</name>